<accession>A0A2U1TJK5</accession>
<dbReference type="RefSeq" id="WP_136168779.1">
    <property type="nucleotide sequence ID" value="NZ_KZ819110.1"/>
</dbReference>
<dbReference type="Proteomes" id="UP000296159">
    <property type="component" value="Unassembled WGS sequence"/>
</dbReference>
<keyword evidence="2" id="KW-1185">Reference proteome</keyword>
<organism evidence="1 2">
    <name type="scientific">Brenneria corticis</name>
    <dbReference type="NCBI Taxonomy" id="2173106"/>
    <lineage>
        <taxon>Bacteria</taxon>
        <taxon>Pseudomonadati</taxon>
        <taxon>Pseudomonadota</taxon>
        <taxon>Gammaproteobacteria</taxon>
        <taxon>Enterobacterales</taxon>
        <taxon>Pectobacteriaceae</taxon>
        <taxon>Brenneria</taxon>
    </lineage>
</organism>
<sequence>MKHNPEIWLQAADDVANSFLSQPPELRKDESEGFSKTDVLITLSDLADALDLLNYPLSSFIRFRAENWYHEGMSHAPDFAVHWSQVTKQD</sequence>
<proteinExistence type="predicted"/>
<comment type="caution">
    <text evidence="1">The sequence shown here is derived from an EMBL/GenBank/DDBJ whole genome shotgun (WGS) entry which is preliminary data.</text>
</comment>
<evidence type="ECO:0000313" key="2">
    <source>
        <dbReference type="Proteomes" id="UP000296159"/>
    </source>
</evidence>
<reference evidence="1 2" key="1">
    <citation type="submission" date="2018-04" db="EMBL/GenBank/DDBJ databases">
        <title>Brenneria corticis sp.nov.</title>
        <authorList>
            <person name="Li Y."/>
        </authorList>
    </citation>
    <scope>NUCLEOTIDE SEQUENCE [LARGE SCALE GENOMIC DNA]</scope>
    <source>
        <strain evidence="1 2">CFCC 11842</strain>
    </source>
</reference>
<dbReference type="AlphaFoldDB" id="A0A2U1TJK5"/>
<dbReference type="EMBL" id="QDKH01000048">
    <property type="protein sequence ID" value="PWC09594.1"/>
    <property type="molecule type" value="Genomic_DNA"/>
</dbReference>
<gene>
    <name evidence="1" type="ORF">DDT56_23615</name>
</gene>
<name>A0A2U1TJK5_9GAMM</name>
<evidence type="ECO:0000313" key="1">
    <source>
        <dbReference type="EMBL" id="PWC09594.1"/>
    </source>
</evidence>
<protein>
    <submittedName>
        <fullName evidence="1">Uncharacterized protein</fullName>
    </submittedName>
</protein>